<accession>A0A2X0LWL3</accession>
<evidence type="ECO:0000313" key="2">
    <source>
        <dbReference type="Proteomes" id="UP000249464"/>
    </source>
</evidence>
<dbReference type="Proteomes" id="UP000249464">
    <property type="component" value="Unassembled WGS sequence"/>
</dbReference>
<proteinExistence type="predicted"/>
<gene>
    <name evidence="1" type="primary">BQ5605_C012g06954</name>
    <name evidence="1" type="ORF">BQ5605_C012G06954</name>
</gene>
<reference evidence="1 2" key="1">
    <citation type="submission" date="2016-11" db="EMBL/GenBank/DDBJ databases">
        <authorList>
            <person name="Jaros S."/>
            <person name="Januszkiewicz K."/>
            <person name="Wedrychowicz H."/>
        </authorList>
    </citation>
    <scope>NUCLEOTIDE SEQUENCE [LARGE SCALE GENOMIC DNA]</scope>
</reference>
<protein>
    <submittedName>
        <fullName evidence="1">BQ5605_C012g06954 protein</fullName>
    </submittedName>
</protein>
<sequence length="145" mass="16388">MVRRCGWGPRPVGFSGQIGTHFGHVRLGKPKFADPQEQRERARNIPGLRASLAFPTTSRRRRLCHHRQYPTFSARLALTKRRGPDIDLFDDDFERMAPLLDVRVSELFASSFDKPANAPGFSLNSFHGRQTSLSSLNPLLGRSML</sequence>
<organism evidence="1 2">
    <name type="scientific">Microbotryum silenes-dioicae</name>
    <dbReference type="NCBI Taxonomy" id="796604"/>
    <lineage>
        <taxon>Eukaryota</taxon>
        <taxon>Fungi</taxon>
        <taxon>Dikarya</taxon>
        <taxon>Basidiomycota</taxon>
        <taxon>Pucciniomycotina</taxon>
        <taxon>Microbotryomycetes</taxon>
        <taxon>Microbotryales</taxon>
        <taxon>Microbotryaceae</taxon>
        <taxon>Microbotryum</taxon>
    </lineage>
</organism>
<name>A0A2X0LWL3_9BASI</name>
<evidence type="ECO:0000313" key="1">
    <source>
        <dbReference type="EMBL" id="SGY16696.1"/>
    </source>
</evidence>
<dbReference type="AlphaFoldDB" id="A0A2X0LWL3"/>
<dbReference type="EMBL" id="FQNC01000014">
    <property type="protein sequence ID" value="SGY16696.1"/>
    <property type="molecule type" value="Genomic_DNA"/>
</dbReference>
<keyword evidence="2" id="KW-1185">Reference proteome</keyword>